<feature type="signal peptide" evidence="6">
    <location>
        <begin position="1"/>
        <end position="31"/>
    </location>
</feature>
<feature type="region of interest" description="Disordered" evidence="5">
    <location>
        <begin position="503"/>
        <end position="586"/>
    </location>
</feature>
<organism evidence="8 9">
    <name type="scientific">Coccidioides immitis RMSCC 2394</name>
    <dbReference type="NCBI Taxonomy" id="404692"/>
    <lineage>
        <taxon>Eukaryota</taxon>
        <taxon>Fungi</taxon>
        <taxon>Dikarya</taxon>
        <taxon>Ascomycota</taxon>
        <taxon>Pezizomycotina</taxon>
        <taxon>Eurotiomycetes</taxon>
        <taxon>Eurotiomycetidae</taxon>
        <taxon>Onygenales</taxon>
        <taxon>Onygenaceae</taxon>
        <taxon>Coccidioides</taxon>
    </lineage>
</organism>
<feature type="region of interest" description="Disordered" evidence="5">
    <location>
        <begin position="83"/>
        <end position="131"/>
    </location>
</feature>
<evidence type="ECO:0000259" key="7">
    <source>
        <dbReference type="PROSITE" id="PS51469"/>
    </source>
</evidence>
<evidence type="ECO:0000313" key="9">
    <source>
        <dbReference type="Proteomes" id="UP000054565"/>
    </source>
</evidence>
<dbReference type="PROSITE" id="PS51469">
    <property type="entry name" value="SUN"/>
    <property type="match status" value="1"/>
</dbReference>
<comment type="subcellular location">
    <subcellularLocation>
        <location evidence="1">Endomembrane system</location>
    </subcellularLocation>
</comment>
<protein>
    <recommendedName>
        <fullName evidence="7">SUN domain-containing protein</fullName>
    </recommendedName>
</protein>
<dbReference type="InterPro" id="IPR045120">
    <property type="entry name" value="Suco/Slp1-like"/>
</dbReference>
<dbReference type="PANTHER" id="PTHR12953:SF0">
    <property type="entry name" value="SUN DOMAIN-CONTAINING OSSIFICATION FACTOR"/>
    <property type="match status" value="1"/>
</dbReference>
<dbReference type="InterPro" id="IPR012919">
    <property type="entry name" value="SUN_dom"/>
</dbReference>
<dbReference type="GO" id="GO:0012505">
    <property type="term" value="C:endomembrane system"/>
    <property type="evidence" value="ECO:0007669"/>
    <property type="project" value="UniProtKB-SubCell"/>
</dbReference>
<evidence type="ECO:0000256" key="6">
    <source>
        <dbReference type="SAM" id="SignalP"/>
    </source>
</evidence>
<feature type="chain" id="PRO_5005284768" description="SUN domain-containing protein" evidence="6">
    <location>
        <begin position="32"/>
        <end position="857"/>
    </location>
</feature>
<feature type="region of interest" description="Disordered" evidence="5">
    <location>
        <begin position="425"/>
        <end position="448"/>
    </location>
</feature>
<dbReference type="Proteomes" id="UP000054565">
    <property type="component" value="Unassembled WGS sequence"/>
</dbReference>
<dbReference type="PANTHER" id="PTHR12953">
    <property type="entry name" value="MEMBRANE PROTEIN CH1 RELATED"/>
    <property type="match status" value="1"/>
</dbReference>
<accession>A0A0J6Y388</accession>
<keyword evidence="4" id="KW-0472">Membrane</keyword>
<dbReference type="EMBL" id="DS028094">
    <property type="protein sequence ID" value="KMP03091.1"/>
    <property type="molecule type" value="Genomic_DNA"/>
</dbReference>
<dbReference type="STRING" id="404692.A0A0J6Y388"/>
<evidence type="ECO:0000313" key="8">
    <source>
        <dbReference type="EMBL" id="KMP03091.1"/>
    </source>
</evidence>
<feature type="compositionally biased region" description="Polar residues" evidence="5">
    <location>
        <begin position="426"/>
        <end position="448"/>
    </location>
</feature>
<dbReference type="GO" id="GO:0034975">
    <property type="term" value="P:protein folding in endoplasmic reticulum"/>
    <property type="evidence" value="ECO:0007669"/>
    <property type="project" value="TreeGrafter"/>
</dbReference>
<gene>
    <name evidence="8" type="ORF">CIRG_02784</name>
</gene>
<dbReference type="AlphaFoldDB" id="A0A0J6Y388"/>
<dbReference type="GO" id="GO:0016020">
    <property type="term" value="C:membrane"/>
    <property type="evidence" value="ECO:0007669"/>
    <property type="project" value="InterPro"/>
</dbReference>
<evidence type="ECO:0000256" key="4">
    <source>
        <dbReference type="ARBA" id="ARBA00023136"/>
    </source>
</evidence>
<evidence type="ECO:0000256" key="3">
    <source>
        <dbReference type="ARBA" id="ARBA00022989"/>
    </source>
</evidence>
<feature type="region of interest" description="Disordered" evidence="5">
    <location>
        <begin position="196"/>
        <end position="243"/>
    </location>
</feature>
<dbReference type="FunFam" id="2.60.120.260:FF:000082">
    <property type="entry name" value="Sad1/UNC domain protein"/>
    <property type="match status" value="1"/>
</dbReference>
<feature type="region of interest" description="Disordered" evidence="5">
    <location>
        <begin position="737"/>
        <end position="857"/>
    </location>
</feature>
<name>A0A0J6Y388_COCIT</name>
<sequence>MRGRWSFVCFDIDFSVLNVLILLFLLPLLVAENGDFQGRRHQPQPGGDVWSMDHGYAASCPVRDFVDVQAEYVRYPVCLGSRRASSSAPDGMTESASVATERTSEAPTASSAETVSTPKVESELDTESPLDNEKFLSFEEWKKKNLAKIGQSVDNVRGNRQAVGSTEMRKRSRPGEISNALDSLGEEGEIELGFGGFGPGDSDIPPVETKDAKSTSSSVNGEKHVTKGTEGESQSDGVPRRGIARRKDAGVTCKERFNYASFDCAATVLKTNRECTGSSSILIENKDSYMLNECRAKDKFIILELCDDILVDTVVLANYEFFSSIFRTFRVSVADRYPAKPDKWKELGTYEAANTREIQAFAVENPLIWARYLKIEFFSHYGNEFYCPLSLVRVHGTTMMEEYKNYGDSARAEEEAVEAVVQAQQNPGSVPTMKNSNQTQSEIRDQNVNISITQTGSGTLPDEEALGASCFPQINEIERLLLGMSSDNMSSIYDMALDPDYQSEAHESAESETWASNATGSTSLEDTSVSDTPPTMVGGSDHQRATPGSRMVSTSGSSRSENETTADNQRTPVVSQPPPPNPATQESFFKSVHKRLQMLETNSTLSLLYIEEQSRILRDAFNKVEKRQLAKTSSFLENLNSTVLHELREFRQQYDHIWHSVVIEFEQQRQQYHHELFAVTSQLAILADEVVFQKRVSIIQSVFVLLSFGLVLFSRSAVGSYLEFPKMQSMVSRSHSFRSASPPYETPSPSPNSPMQSPPYQEGSLHRRNPSDGQTDCEICNHTFPYSPPPSSDTLSPSEEEEKGLHDVHLEYSRSTASNLVPEENPAGIKRQRSSPADLCGHDEGDSAEFKLPQAPS</sequence>
<reference evidence="9" key="1">
    <citation type="journal article" date="2010" name="Genome Res.">
        <title>Population genomic sequencing of Coccidioides fungi reveals recent hybridization and transposon control.</title>
        <authorList>
            <person name="Neafsey D.E."/>
            <person name="Barker B.M."/>
            <person name="Sharpton T.J."/>
            <person name="Stajich J.E."/>
            <person name="Park D.J."/>
            <person name="Whiston E."/>
            <person name="Hung C.-Y."/>
            <person name="McMahan C."/>
            <person name="White J."/>
            <person name="Sykes S."/>
            <person name="Heiman D."/>
            <person name="Young S."/>
            <person name="Zeng Q."/>
            <person name="Abouelleil A."/>
            <person name="Aftuck L."/>
            <person name="Bessette D."/>
            <person name="Brown A."/>
            <person name="FitzGerald M."/>
            <person name="Lui A."/>
            <person name="Macdonald J.P."/>
            <person name="Priest M."/>
            <person name="Orbach M.J."/>
            <person name="Galgiani J.N."/>
            <person name="Kirkland T.N."/>
            <person name="Cole G.T."/>
            <person name="Birren B.W."/>
            <person name="Henn M.R."/>
            <person name="Taylor J.W."/>
            <person name="Rounsley S.D."/>
        </authorList>
    </citation>
    <scope>NUCLEOTIDE SEQUENCE [LARGE SCALE GENOMIC DNA]</scope>
    <source>
        <strain evidence="9">RMSCC 2394</strain>
    </source>
</reference>
<feature type="compositionally biased region" description="Basic and acidic residues" evidence="5">
    <location>
        <begin position="840"/>
        <end position="849"/>
    </location>
</feature>
<feature type="compositionally biased region" description="Polar residues" evidence="5">
    <location>
        <begin position="563"/>
        <end position="574"/>
    </location>
</feature>
<dbReference type="Pfam" id="PF07738">
    <property type="entry name" value="Sad1_UNC"/>
    <property type="match status" value="1"/>
</dbReference>
<dbReference type="Gene3D" id="2.60.120.260">
    <property type="entry name" value="Galactose-binding domain-like"/>
    <property type="match status" value="1"/>
</dbReference>
<feature type="compositionally biased region" description="Polar residues" evidence="5">
    <location>
        <begin position="83"/>
        <end position="119"/>
    </location>
</feature>
<keyword evidence="6" id="KW-0732">Signal</keyword>
<dbReference type="GO" id="GO:0005737">
    <property type="term" value="C:cytoplasm"/>
    <property type="evidence" value="ECO:0007669"/>
    <property type="project" value="TreeGrafter"/>
</dbReference>
<proteinExistence type="predicted"/>
<feature type="compositionally biased region" description="Low complexity" evidence="5">
    <location>
        <begin position="548"/>
        <end position="559"/>
    </location>
</feature>
<evidence type="ECO:0000256" key="5">
    <source>
        <dbReference type="SAM" id="MobiDB-lite"/>
    </source>
</evidence>
<evidence type="ECO:0000256" key="1">
    <source>
        <dbReference type="ARBA" id="ARBA00004308"/>
    </source>
</evidence>
<keyword evidence="3" id="KW-1133">Transmembrane helix</keyword>
<dbReference type="OrthoDB" id="434771at2759"/>
<feature type="domain" description="SUN" evidence="7">
    <location>
        <begin position="234"/>
        <end position="399"/>
    </location>
</feature>
<keyword evidence="2" id="KW-0812">Transmembrane</keyword>
<feature type="compositionally biased region" description="Polar residues" evidence="5">
    <location>
        <begin position="511"/>
        <end position="533"/>
    </location>
</feature>
<feature type="compositionally biased region" description="Basic and acidic residues" evidence="5">
    <location>
        <begin position="221"/>
        <end position="230"/>
    </location>
</feature>
<evidence type="ECO:0000256" key="2">
    <source>
        <dbReference type="ARBA" id="ARBA00022692"/>
    </source>
</evidence>
<feature type="compositionally biased region" description="Basic and acidic residues" evidence="5">
    <location>
        <begin position="803"/>
        <end position="812"/>
    </location>
</feature>